<evidence type="ECO:0000256" key="2">
    <source>
        <dbReference type="PROSITE-ProRule" id="PRU00335"/>
    </source>
</evidence>
<name>A0A5C6UC22_9SPHN</name>
<dbReference type="InterPro" id="IPR009057">
    <property type="entry name" value="Homeodomain-like_sf"/>
</dbReference>
<accession>A0A5C6UC22</accession>
<evidence type="ECO:0000256" key="1">
    <source>
        <dbReference type="ARBA" id="ARBA00023125"/>
    </source>
</evidence>
<dbReference type="OrthoDB" id="7499254at2"/>
<dbReference type="AlphaFoldDB" id="A0A5C6UC22"/>
<comment type="caution">
    <text evidence="4">The sequence shown here is derived from an EMBL/GenBank/DDBJ whole genome shotgun (WGS) entry which is preliminary data.</text>
</comment>
<reference evidence="4 5" key="1">
    <citation type="journal article" date="2013" name="Antonie Van Leeuwenhoek">
        <title>Sphingomonas ginsenosidivorax sp. nov., with the ability to transform ginsenosides.</title>
        <authorList>
            <person name="Jin X.F."/>
            <person name="Kim J.K."/>
            <person name="Liu Q.M."/>
            <person name="Kang M.S."/>
            <person name="He D."/>
            <person name="Jin F.X."/>
            <person name="Kim S.C."/>
            <person name="Im W.T."/>
        </authorList>
    </citation>
    <scope>NUCLEOTIDE SEQUENCE [LARGE SCALE GENOMIC DNA]</scope>
    <source>
        <strain evidence="4 5">KHI67</strain>
    </source>
</reference>
<proteinExistence type="predicted"/>
<feature type="DNA-binding region" description="H-T-H motif" evidence="2">
    <location>
        <begin position="60"/>
        <end position="79"/>
    </location>
</feature>
<dbReference type="EMBL" id="VOQR01000001">
    <property type="protein sequence ID" value="TXC70252.1"/>
    <property type="molecule type" value="Genomic_DNA"/>
</dbReference>
<evidence type="ECO:0000313" key="4">
    <source>
        <dbReference type="EMBL" id="TXC70252.1"/>
    </source>
</evidence>
<dbReference type="SUPFAM" id="SSF46689">
    <property type="entry name" value="Homeodomain-like"/>
    <property type="match status" value="1"/>
</dbReference>
<keyword evidence="5" id="KW-1185">Reference proteome</keyword>
<dbReference type="InterPro" id="IPR001647">
    <property type="entry name" value="HTH_TetR"/>
</dbReference>
<sequence length="239" mass="26856">MYVDGAQPIKLDKPKRTATPKVLSYNLNGQRLGRKGRDTRDRILAATHELLAGAIDTPISLSAVARQAGLGMTSLYQYFTDLTELLLAVLDPLTAEAEESYLKHLRERWPDDTLNAHCLEFVTALHGFWHRNSMLLHLRNAMADQRDKRMSAQRVRAAQPVILMLVEQMDQDPGLRGTPAQGMATVLYTGIERVVTVATDRILPTVLPGEFSPNVRNFLRAEARLLELGIREFREEARG</sequence>
<evidence type="ECO:0000259" key="3">
    <source>
        <dbReference type="PROSITE" id="PS50977"/>
    </source>
</evidence>
<gene>
    <name evidence="4" type="ORF">FSB78_04305</name>
</gene>
<protein>
    <submittedName>
        <fullName evidence="4">TetR/AcrR family transcriptional regulator</fullName>
    </submittedName>
</protein>
<keyword evidence="1 2" id="KW-0238">DNA-binding</keyword>
<evidence type="ECO:0000313" key="5">
    <source>
        <dbReference type="Proteomes" id="UP000321250"/>
    </source>
</evidence>
<feature type="domain" description="HTH tetR-type" evidence="3">
    <location>
        <begin position="37"/>
        <end position="97"/>
    </location>
</feature>
<organism evidence="4 5">
    <name type="scientific">Sphingomonas ginsenosidivorax</name>
    <dbReference type="NCBI Taxonomy" id="862135"/>
    <lineage>
        <taxon>Bacteria</taxon>
        <taxon>Pseudomonadati</taxon>
        <taxon>Pseudomonadota</taxon>
        <taxon>Alphaproteobacteria</taxon>
        <taxon>Sphingomonadales</taxon>
        <taxon>Sphingomonadaceae</taxon>
        <taxon>Sphingomonas</taxon>
    </lineage>
</organism>
<dbReference type="PROSITE" id="PS50977">
    <property type="entry name" value="HTH_TETR_2"/>
    <property type="match status" value="1"/>
</dbReference>
<dbReference type="GO" id="GO:0003677">
    <property type="term" value="F:DNA binding"/>
    <property type="evidence" value="ECO:0007669"/>
    <property type="project" value="UniProtKB-UniRule"/>
</dbReference>
<dbReference type="Proteomes" id="UP000321250">
    <property type="component" value="Unassembled WGS sequence"/>
</dbReference>
<dbReference type="Gene3D" id="1.10.357.10">
    <property type="entry name" value="Tetracycline Repressor, domain 2"/>
    <property type="match status" value="1"/>
</dbReference>